<feature type="region of interest" description="Disordered" evidence="1">
    <location>
        <begin position="25"/>
        <end position="53"/>
    </location>
</feature>
<dbReference type="EMBL" id="JBAHYK010000225">
    <property type="protein sequence ID" value="KAL0576407.1"/>
    <property type="molecule type" value="Genomic_DNA"/>
</dbReference>
<evidence type="ECO:0000256" key="1">
    <source>
        <dbReference type="SAM" id="MobiDB-lite"/>
    </source>
</evidence>
<keyword evidence="2" id="KW-1133">Transmembrane helix</keyword>
<feature type="compositionally biased region" description="Polar residues" evidence="1">
    <location>
        <begin position="142"/>
        <end position="151"/>
    </location>
</feature>
<proteinExistence type="predicted"/>
<feature type="compositionally biased region" description="Basic and acidic residues" evidence="1">
    <location>
        <begin position="41"/>
        <end position="50"/>
    </location>
</feature>
<reference evidence="3 4" key="1">
    <citation type="submission" date="2024-02" db="EMBL/GenBank/DDBJ databases">
        <title>A draft genome for the cacao thread blight pathogen Marasmius crinis-equi.</title>
        <authorList>
            <person name="Cohen S.P."/>
            <person name="Baruah I.K."/>
            <person name="Amoako-Attah I."/>
            <person name="Bukari Y."/>
            <person name="Meinhardt L.W."/>
            <person name="Bailey B.A."/>
        </authorList>
    </citation>
    <scope>NUCLEOTIDE SEQUENCE [LARGE SCALE GENOMIC DNA]</scope>
    <source>
        <strain evidence="3 4">GH-76</strain>
    </source>
</reference>
<evidence type="ECO:0000313" key="3">
    <source>
        <dbReference type="EMBL" id="KAL0576407.1"/>
    </source>
</evidence>
<keyword evidence="4" id="KW-1185">Reference proteome</keyword>
<comment type="caution">
    <text evidence="3">The sequence shown here is derived from an EMBL/GenBank/DDBJ whole genome shotgun (WGS) entry which is preliminary data.</text>
</comment>
<evidence type="ECO:0000313" key="4">
    <source>
        <dbReference type="Proteomes" id="UP001465976"/>
    </source>
</evidence>
<feature type="region of interest" description="Disordered" evidence="1">
    <location>
        <begin position="126"/>
        <end position="160"/>
    </location>
</feature>
<gene>
    <name evidence="3" type="ORF">V5O48_005566</name>
</gene>
<keyword evidence="2" id="KW-0472">Membrane</keyword>
<organism evidence="3 4">
    <name type="scientific">Marasmius crinis-equi</name>
    <dbReference type="NCBI Taxonomy" id="585013"/>
    <lineage>
        <taxon>Eukaryota</taxon>
        <taxon>Fungi</taxon>
        <taxon>Dikarya</taxon>
        <taxon>Basidiomycota</taxon>
        <taxon>Agaricomycotina</taxon>
        <taxon>Agaricomycetes</taxon>
        <taxon>Agaricomycetidae</taxon>
        <taxon>Agaricales</taxon>
        <taxon>Marasmiineae</taxon>
        <taxon>Marasmiaceae</taxon>
        <taxon>Marasmius</taxon>
    </lineage>
</organism>
<sequence>MYLFHSTYNLELVIPTLLFPNELRAPSQSQERKSHTAYRRQRAEKSDSGAKSHLGTIAGITGGVGALALLVGIFFIVRWRRRNRRKEPLEGTAVPRPLSPPPPLPAVEFKSRMPSAGTLAAKMQALVRQRSPSPESHDRSTAETQESQEQHSVPGETNIDRIEAQLSAMLHRLAVLETAERDQAPPDYVSSYEPS</sequence>
<protein>
    <submittedName>
        <fullName evidence="3">Uncharacterized protein</fullName>
    </submittedName>
</protein>
<name>A0ABR3FMA8_9AGAR</name>
<evidence type="ECO:0000256" key="2">
    <source>
        <dbReference type="SAM" id="Phobius"/>
    </source>
</evidence>
<feature type="transmembrane region" description="Helical" evidence="2">
    <location>
        <begin position="54"/>
        <end position="77"/>
    </location>
</feature>
<keyword evidence="2" id="KW-0812">Transmembrane</keyword>
<accession>A0ABR3FMA8</accession>
<dbReference type="Proteomes" id="UP001465976">
    <property type="component" value="Unassembled WGS sequence"/>
</dbReference>